<reference evidence="5 6" key="1">
    <citation type="submission" date="2019-06" db="EMBL/GenBank/DDBJ databases">
        <title>Whole genome shotgun sequence of Glutamicibacter nicotianae NBRC 14234.</title>
        <authorList>
            <person name="Hosoyama A."/>
            <person name="Uohara A."/>
            <person name="Ohji S."/>
            <person name="Ichikawa N."/>
        </authorList>
    </citation>
    <scope>NUCLEOTIDE SEQUENCE [LARGE SCALE GENOMIC DNA]</scope>
    <source>
        <strain evidence="5 6">NBRC 14234</strain>
    </source>
</reference>
<gene>
    <name evidence="5" type="ORF">ANI01nite_15710</name>
</gene>
<dbReference type="InterPro" id="IPR000524">
    <property type="entry name" value="Tscrpt_reg_HTH_GntR"/>
</dbReference>
<dbReference type="PANTHER" id="PTHR43537:SF44">
    <property type="entry name" value="GNTR FAMILY REGULATORY PROTEIN"/>
    <property type="match status" value="1"/>
</dbReference>
<dbReference type="InterPro" id="IPR011711">
    <property type="entry name" value="GntR_C"/>
</dbReference>
<accession>A0ABQ0RKN4</accession>
<name>A0ABQ0RKN4_GLUNI</name>
<dbReference type="PRINTS" id="PR00035">
    <property type="entry name" value="HTHGNTR"/>
</dbReference>
<dbReference type="SMART" id="SM00895">
    <property type="entry name" value="FCD"/>
    <property type="match status" value="1"/>
</dbReference>
<dbReference type="InterPro" id="IPR036388">
    <property type="entry name" value="WH-like_DNA-bd_sf"/>
</dbReference>
<feature type="domain" description="HTH gntR-type" evidence="4">
    <location>
        <begin position="6"/>
        <end position="74"/>
    </location>
</feature>
<dbReference type="Pfam" id="PF00392">
    <property type="entry name" value="GntR"/>
    <property type="match status" value="1"/>
</dbReference>
<keyword evidence="3" id="KW-0804">Transcription</keyword>
<keyword evidence="1" id="KW-0805">Transcription regulation</keyword>
<dbReference type="CDD" id="cd07377">
    <property type="entry name" value="WHTH_GntR"/>
    <property type="match status" value="1"/>
</dbReference>
<sequence length="238" mass="25226">MHSDKPNLASALVRHLREQISGGAIPPGQKLPSENELIAEHGVSRTVVREAITRLQAEGLVYTRRGAGSFALTPPPPTEPAAQTLVPRTVAERRQLIEYRVGFETEAAAAAASTRTEADLSAMDQALRGFEAAAGNAAVSMSCDFEFHLAVARATGNPYFGQAVQNFGPSMIAMPRGRLDFADAITADRLGSVAAEHRAVRDAIASGDPQMAAAAMRLHLGNSILRLQAEAGARSRSM</sequence>
<keyword evidence="6" id="KW-1185">Reference proteome</keyword>
<dbReference type="SMART" id="SM00345">
    <property type="entry name" value="HTH_GNTR"/>
    <property type="match status" value="1"/>
</dbReference>
<evidence type="ECO:0000256" key="1">
    <source>
        <dbReference type="ARBA" id="ARBA00023015"/>
    </source>
</evidence>
<evidence type="ECO:0000259" key="4">
    <source>
        <dbReference type="PROSITE" id="PS50949"/>
    </source>
</evidence>
<dbReference type="PANTHER" id="PTHR43537">
    <property type="entry name" value="TRANSCRIPTIONAL REGULATOR, GNTR FAMILY"/>
    <property type="match status" value="1"/>
</dbReference>
<dbReference type="Gene3D" id="1.10.10.10">
    <property type="entry name" value="Winged helix-like DNA-binding domain superfamily/Winged helix DNA-binding domain"/>
    <property type="match status" value="1"/>
</dbReference>
<keyword evidence="2" id="KW-0238">DNA-binding</keyword>
<dbReference type="RefSeq" id="WP_121867333.1">
    <property type="nucleotide sequence ID" value="NZ_BAAAWM010000001.1"/>
</dbReference>
<dbReference type="Proteomes" id="UP000316242">
    <property type="component" value="Unassembled WGS sequence"/>
</dbReference>
<dbReference type="SUPFAM" id="SSF48008">
    <property type="entry name" value="GntR ligand-binding domain-like"/>
    <property type="match status" value="1"/>
</dbReference>
<protein>
    <submittedName>
        <fullName evidence="5">GntR family transcriptional regulator</fullName>
    </submittedName>
</protein>
<evidence type="ECO:0000313" key="5">
    <source>
        <dbReference type="EMBL" id="GEC12368.1"/>
    </source>
</evidence>
<dbReference type="Gene3D" id="1.20.120.530">
    <property type="entry name" value="GntR ligand-binding domain-like"/>
    <property type="match status" value="1"/>
</dbReference>
<organism evidence="5 6">
    <name type="scientific">Glutamicibacter nicotianae</name>
    <name type="common">Arthrobacter nicotianae</name>
    <dbReference type="NCBI Taxonomy" id="37929"/>
    <lineage>
        <taxon>Bacteria</taxon>
        <taxon>Bacillati</taxon>
        <taxon>Actinomycetota</taxon>
        <taxon>Actinomycetes</taxon>
        <taxon>Micrococcales</taxon>
        <taxon>Micrococcaceae</taxon>
        <taxon>Glutamicibacter</taxon>
    </lineage>
</organism>
<dbReference type="Pfam" id="PF07729">
    <property type="entry name" value="FCD"/>
    <property type="match status" value="1"/>
</dbReference>
<evidence type="ECO:0000256" key="2">
    <source>
        <dbReference type="ARBA" id="ARBA00023125"/>
    </source>
</evidence>
<dbReference type="EMBL" id="BJNE01000005">
    <property type="protein sequence ID" value="GEC12368.1"/>
    <property type="molecule type" value="Genomic_DNA"/>
</dbReference>
<dbReference type="InterPro" id="IPR036390">
    <property type="entry name" value="WH_DNA-bd_sf"/>
</dbReference>
<evidence type="ECO:0000313" key="6">
    <source>
        <dbReference type="Proteomes" id="UP000316242"/>
    </source>
</evidence>
<proteinExistence type="predicted"/>
<dbReference type="SUPFAM" id="SSF46785">
    <property type="entry name" value="Winged helix' DNA-binding domain"/>
    <property type="match status" value="1"/>
</dbReference>
<dbReference type="PROSITE" id="PS50949">
    <property type="entry name" value="HTH_GNTR"/>
    <property type="match status" value="1"/>
</dbReference>
<comment type="caution">
    <text evidence="5">The sequence shown here is derived from an EMBL/GenBank/DDBJ whole genome shotgun (WGS) entry which is preliminary data.</text>
</comment>
<dbReference type="InterPro" id="IPR008920">
    <property type="entry name" value="TF_FadR/GntR_C"/>
</dbReference>
<evidence type="ECO:0000256" key="3">
    <source>
        <dbReference type="ARBA" id="ARBA00023163"/>
    </source>
</evidence>